<dbReference type="PANTHER" id="PTHR14919:SF0">
    <property type="entry name" value="SPERM FLAGELLAR PROTEIN 2"/>
    <property type="match status" value="1"/>
</dbReference>
<dbReference type="InterPro" id="IPR056199">
    <property type="entry name" value="SPEF2_C"/>
</dbReference>
<feature type="region of interest" description="Disordered" evidence="1">
    <location>
        <begin position="565"/>
        <end position="607"/>
    </location>
</feature>
<evidence type="ECO:0000256" key="1">
    <source>
        <dbReference type="SAM" id="MobiDB-lite"/>
    </source>
</evidence>
<feature type="domain" description="CPC1/SPEF2" evidence="2">
    <location>
        <begin position="287"/>
        <end position="419"/>
    </location>
</feature>
<sequence length="1758" mass="204099">MIGIIQDWLLSQLAINFNINSIASNNIFQDGRVFADILQKYGLLDHNYNLNIIPNKDPEQCKANLKLLKPIFDLLGVDYNETVTKGIVENNSSIILKLLYELYVCLENKQHLYFIKQQNYDRVQKNLIQRLEEKDISASIVKLEHESEVNCFEKPLIQNRDIIDWYKMKYKVIKKDLDEKLQKVKEGLCLEETNTYKHDEKPRLCPCACDKEEKCFLPDLETFIKYDNEDTLLSYDQFIASFKKKLQHDESKKSIQNNIQNDLLSETWNKIMAKEKEIYNSVLSEILLKQSQYEKQLVSKLIQTQSQIKIENENNIQVQKNLLNEQENQLACDLKFIEDFEALKNMYKNEQKRVLKLHKKLYKEKKDIIKQRKFSLCCDIVDALVDLAINTSEYNSNYGVSVPKNLWNDWMHLFVQSQPIHTPFQLMENDINDGKIINYDEVINFEREHDGVLNENDVDEYLFTYGPWFHEDVGLEHEIINENCLAFIVYRLLSLKYPLPPSPLPADLKPFKLAGVLIDVYNTDCIDKLRILLSKSRVHVFDTEMAMKLSIETFLKESAPPVEEKIKGKGQKIPKNDVAENKVQDKADKKSAKKAKDNKKGKKESKLPTEDNVVKLINLADKETQTSIIKVEEDKEPIRTTMGMIGEKVLYQLKSGVSIDDDLLTSVIIEYLKTLEDCEGWLLLNYPLTINQAFTIELALTGKYLPINDYVIEKNEEVQESQDEFVEQRKSKLLSCPISDKDSSLFKTYFSFFIKAKESVKTSEIKLFIPKDTSLSLNGNEFEQDDMQNDLELEVLPTNILEMLYRDQEIYKEFIYDSFDITTTKKLARIILNDDGIEATNSIDLFGEEFLNKLTKGKQKDQKRKTSSPSKKQKLGEKDKKKGRKSKNNSEPLLEPNAEDMTIINKEVTNLENIDIKTETTAEFDLQSKDKNPGEKDWQYISLPINDQIAVLLATEWENIENSYLNNLLDIFFENRMISLRLVPYSTYVQEEVKTVMNKDDLKQNVVDVFQNYYNNIERHLRELPDVKSQLHCKVLEMQQNLWQLADDKKEEIESKRQEVIFQNWLVTQLCMLINNYLSFVQTELTRSIETMKLINDYYLSMLNRDLPSNISIRTLNFEITKITEEALLLVQDESTSSSILKNSSLISSSSYSQNTKENKNNFVAQSLIHCSEKEDILKLLRVNINQEILKAMNIITSTSTIFYNQIKIEENLLVSANKKLAKDNQSTKTNNTPKKSSEKKMRMSSIAKPNGKDEFNKSGLEGELLLLEWKFVIDTEIKRFNFRMDLIETRANEDIMEFYCYLESVFCDLHSLILSRYSTDIQNINDLCEYIRFAIEEEITLNLPLVLSRKSFFINIIKGLKTELVPEVKELYEEPSDFNFTINQLKLLLHIFKIAGPNGIIRKQPFCYIIEDLMLFNKGDHQPYLPKKWKKLSESQLMFLIDEMFGPEFAIDWRDFIIYNLDIDYPSINDILSMREQFSVFDPDNTEVVSLESFATVKLWFENHLPGSPHEGLRIMLIKELLVDMFRLEGNNINYTALLLYFCKDFDPKLGLRKALSLSLGKNVIISTEEVKELLKNEEEIKTAVHGILSNIIASIILNREGVVINEIADTESETNVSFDELNKNYTISSPLSSTVSGDKCSIQSDVSKNEALSANNSSAQLIVFKSKQVEDEKSWTSRIPVSTVISVFNASFLNQDKTYLLRNIYLNCLEDEADDDHMIEAPMLVNLRCIQKIFTLTNKFKISLPQKIFEVLNKTE</sequence>
<proteinExistence type="predicted"/>
<dbReference type="InterPro" id="IPR027417">
    <property type="entry name" value="P-loop_NTPase"/>
</dbReference>
<protein>
    <recommendedName>
        <fullName evidence="5">Calponin-homology (CH) domain-containing protein</fullName>
    </recommendedName>
</protein>
<feature type="compositionally biased region" description="Basic and acidic residues" evidence="1">
    <location>
        <begin position="574"/>
        <end position="590"/>
    </location>
</feature>
<name>A0A1B6FQG1_9HEMI</name>
<accession>A0A1B6FQG1</accession>
<feature type="domain" description="SPEF2 C-terminal" evidence="3">
    <location>
        <begin position="1380"/>
        <end position="1565"/>
    </location>
</feature>
<evidence type="ECO:0008006" key="5">
    <source>
        <dbReference type="Google" id="ProtNLM"/>
    </source>
</evidence>
<dbReference type="Pfam" id="PF22946">
    <property type="entry name" value="SPEF2_D5"/>
    <property type="match status" value="1"/>
</dbReference>
<dbReference type="Gene3D" id="1.10.418.10">
    <property type="entry name" value="Calponin-like domain"/>
    <property type="match status" value="1"/>
</dbReference>
<dbReference type="EMBL" id="GECZ01017375">
    <property type="protein sequence ID" value="JAS52394.1"/>
    <property type="molecule type" value="Transcribed_RNA"/>
</dbReference>
<feature type="compositionally biased region" description="Basic residues" evidence="1">
    <location>
        <begin position="591"/>
        <end position="603"/>
    </location>
</feature>
<dbReference type="Gene3D" id="3.40.50.300">
    <property type="entry name" value="P-loop containing nucleotide triphosphate hydrolases"/>
    <property type="match status" value="1"/>
</dbReference>
<dbReference type="Pfam" id="PF24082">
    <property type="entry name" value="SPEF2_C"/>
    <property type="match status" value="1"/>
</dbReference>
<feature type="compositionally biased region" description="Polar residues" evidence="1">
    <location>
        <begin position="1224"/>
        <end position="1234"/>
    </location>
</feature>
<organism evidence="4">
    <name type="scientific">Cuerna arida</name>
    <dbReference type="NCBI Taxonomy" id="1464854"/>
    <lineage>
        <taxon>Eukaryota</taxon>
        <taxon>Metazoa</taxon>
        <taxon>Ecdysozoa</taxon>
        <taxon>Arthropoda</taxon>
        <taxon>Hexapoda</taxon>
        <taxon>Insecta</taxon>
        <taxon>Pterygota</taxon>
        <taxon>Neoptera</taxon>
        <taxon>Paraneoptera</taxon>
        <taxon>Hemiptera</taxon>
        <taxon>Auchenorrhyncha</taxon>
        <taxon>Membracoidea</taxon>
        <taxon>Cicadellidae</taxon>
        <taxon>Cicadellinae</taxon>
        <taxon>Proconiini</taxon>
        <taxon>Cuerna</taxon>
    </lineage>
</organism>
<evidence type="ECO:0000259" key="2">
    <source>
        <dbReference type="Pfam" id="PF22946"/>
    </source>
</evidence>
<feature type="compositionally biased region" description="Basic residues" evidence="1">
    <location>
        <begin position="857"/>
        <end position="866"/>
    </location>
</feature>
<dbReference type="InterPro" id="IPR052634">
    <property type="entry name" value="Sperm_flagellar-bone_growth"/>
</dbReference>
<feature type="region of interest" description="Disordered" evidence="1">
    <location>
        <begin position="1224"/>
        <end position="1253"/>
    </location>
</feature>
<dbReference type="InterPro" id="IPR054517">
    <property type="entry name" value="SPEF2_D5"/>
</dbReference>
<dbReference type="PANTHER" id="PTHR14919">
    <property type="entry name" value="KPL2-RELATED"/>
    <property type="match status" value="1"/>
</dbReference>
<feature type="region of interest" description="Disordered" evidence="1">
    <location>
        <begin position="857"/>
        <end position="899"/>
    </location>
</feature>
<feature type="non-terminal residue" evidence="4">
    <location>
        <position position="1758"/>
    </location>
</feature>
<dbReference type="InterPro" id="IPR036872">
    <property type="entry name" value="CH_dom_sf"/>
</dbReference>
<reference evidence="4" key="1">
    <citation type="submission" date="2015-11" db="EMBL/GenBank/DDBJ databases">
        <title>De novo transcriptome assembly of four potential Pierce s Disease insect vectors from Arizona vineyards.</title>
        <authorList>
            <person name="Tassone E.E."/>
        </authorList>
    </citation>
    <scope>NUCLEOTIDE SEQUENCE</scope>
</reference>
<gene>
    <name evidence="4" type="ORF">g.31663</name>
</gene>
<evidence type="ECO:0000313" key="4">
    <source>
        <dbReference type="EMBL" id="JAS52394.1"/>
    </source>
</evidence>
<evidence type="ECO:0000259" key="3">
    <source>
        <dbReference type="Pfam" id="PF24082"/>
    </source>
</evidence>